<accession>A0AAN9QL36</accession>
<evidence type="ECO:0000313" key="2">
    <source>
        <dbReference type="Proteomes" id="UP001367508"/>
    </source>
</evidence>
<dbReference type="AlphaFoldDB" id="A0AAN9QL36"/>
<organism evidence="1 2">
    <name type="scientific">Canavalia gladiata</name>
    <name type="common">Sword bean</name>
    <name type="synonym">Dolichos gladiatus</name>
    <dbReference type="NCBI Taxonomy" id="3824"/>
    <lineage>
        <taxon>Eukaryota</taxon>
        <taxon>Viridiplantae</taxon>
        <taxon>Streptophyta</taxon>
        <taxon>Embryophyta</taxon>
        <taxon>Tracheophyta</taxon>
        <taxon>Spermatophyta</taxon>
        <taxon>Magnoliopsida</taxon>
        <taxon>eudicotyledons</taxon>
        <taxon>Gunneridae</taxon>
        <taxon>Pentapetalae</taxon>
        <taxon>rosids</taxon>
        <taxon>fabids</taxon>
        <taxon>Fabales</taxon>
        <taxon>Fabaceae</taxon>
        <taxon>Papilionoideae</taxon>
        <taxon>50 kb inversion clade</taxon>
        <taxon>NPAAA clade</taxon>
        <taxon>indigoferoid/millettioid clade</taxon>
        <taxon>Phaseoleae</taxon>
        <taxon>Canavalia</taxon>
    </lineage>
</organism>
<comment type="caution">
    <text evidence="1">The sequence shown here is derived from an EMBL/GenBank/DDBJ whole genome shotgun (WGS) entry which is preliminary data.</text>
</comment>
<evidence type="ECO:0000313" key="1">
    <source>
        <dbReference type="EMBL" id="KAK7339407.1"/>
    </source>
</evidence>
<keyword evidence="2" id="KW-1185">Reference proteome</keyword>
<gene>
    <name evidence="1" type="ORF">VNO77_20071</name>
</gene>
<reference evidence="1 2" key="1">
    <citation type="submission" date="2024-01" db="EMBL/GenBank/DDBJ databases">
        <title>The genomes of 5 underutilized Papilionoideae crops provide insights into root nodulation and disease resistanc.</title>
        <authorList>
            <person name="Jiang F."/>
        </authorList>
    </citation>
    <scope>NUCLEOTIDE SEQUENCE [LARGE SCALE GENOMIC DNA]</scope>
    <source>
        <strain evidence="1">LVBAO_FW01</strain>
        <tissue evidence="1">Leaves</tissue>
    </source>
</reference>
<dbReference type="EMBL" id="JAYMYQ010000004">
    <property type="protein sequence ID" value="KAK7339407.1"/>
    <property type="molecule type" value="Genomic_DNA"/>
</dbReference>
<proteinExistence type="predicted"/>
<protein>
    <submittedName>
        <fullName evidence="1">Uncharacterized protein</fullName>
    </submittedName>
</protein>
<sequence length="124" mass="14348">MHVSTFDKMELNLAFVVIYLKPCMERFTKTSRVYQREIGAFILESVDLFFLLACHGALAGTAREQEQLERSFPNPFPVETGSEQPPNVQLLDEFLTSWRRKTKSNQILKFFPKVPSTAKVFEEN</sequence>
<name>A0AAN9QL36_CANGL</name>
<dbReference type="Proteomes" id="UP001367508">
    <property type="component" value="Unassembled WGS sequence"/>
</dbReference>